<organism evidence="1 2">
    <name type="scientific">Dongia soli</name>
    <dbReference type="NCBI Taxonomy" id="600628"/>
    <lineage>
        <taxon>Bacteria</taxon>
        <taxon>Pseudomonadati</taxon>
        <taxon>Pseudomonadota</taxon>
        <taxon>Alphaproteobacteria</taxon>
        <taxon>Rhodospirillales</taxon>
        <taxon>Dongiaceae</taxon>
        <taxon>Dongia</taxon>
    </lineage>
</organism>
<dbReference type="Proteomes" id="UP001279642">
    <property type="component" value="Unassembled WGS sequence"/>
</dbReference>
<dbReference type="EMBL" id="JAXCLW010000001">
    <property type="protein sequence ID" value="MDY0882326.1"/>
    <property type="molecule type" value="Genomic_DNA"/>
</dbReference>
<evidence type="ECO:0000313" key="1">
    <source>
        <dbReference type="EMBL" id="MDY0882326.1"/>
    </source>
</evidence>
<sequence length="49" mass="5700">MSDREQAELIVDIAIPGRDCRGKLEALRLWYQRQPATANHHTRFGHVRS</sequence>
<evidence type="ECO:0000313" key="2">
    <source>
        <dbReference type="Proteomes" id="UP001279642"/>
    </source>
</evidence>
<accession>A0ABU5E812</accession>
<name>A0ABU5E812_9PROT</name>
<gene>
    <name evidence="1" type="ORF">SMD27_05700</name>
</gene>
<protein>
    <submittedName>
        <fullName evidence="1">Uncharacterized protein</fullName>
    </submittedName>
</protein>
<keyword evidence="2" id="KW-1185">Reference proteome</keyword>
<proteinExistence type="predicted"/>
<dbReference type="RefSeq" id="WP_320507351.1">
    <property type="nucleotide sequence ID" value="NZ_JAXCLW010000001.1"/>
</dbReference>
<comment type="caution">
    <text evidence="1">The sequence shown here is derived from an EMBL/GenBank/DDBJ whole genome shotgun (WGS) entry which is preliminary data.</text>
</comment>
<reference evidence="1 2" key="1">
    <citation type="journal article" date="2016" name="Antonie Van Leeuwenhoek">
        <title>Dongia soli sp. nov., isolated from soil from Dokdo, Korea.</title>
        <authorList>
            <person name="Kim D.U."/>
            <person name="Lee H."/>
            <person name="Kim H."/>
            <person name="Kim S.G."/>
            <person name="Ka J.O."/>
        </authorList>
    </citation>
    <scope>NUCLEOTIDE SEQUENCE [LARGE SCALE GENOMIC DNA]</scope>
    <source>
        <strain evidence="1 2">D78</strain>
    </source>
</reference>